<dbReference type="RefSeq" id="WP_168721291.1">
    <property type="nucleotide sequence ID" value="NZ_JAAXPN010000001.1"/>
</dbReference>
<dbReference type="Proteomes" id="UP000549765">
    <property type="component" value="Unassembled WGS sequence"/>
</dbReference>
<proteinExistence type="predicted"/>
<dbReference type="InterPro" id="IPR046242">
    <property type="entry name" value="DUF6275"/>
</dbReference>
<dbReference type="EMBL" id="JAAXPN010000001">
    <property type="protein sequence ID" value="NKZ23498.1"/>
    <property type="molecule type" value="Genomic_DNA"/>
</dbReference>
<dbReference type="Pfam" id="PF19791">
    <property type="entry name" value="DUF6275"/>
    <property type="match status" value="1"/>
</dbReference>
<accession>A0A7X6N414</accession>
<evidence type="ECO:0000313" key="1">
    <source>
        <dbReference type="EMBL" id="NKZ23498.1"/>
    </source>
</evidence>
<sequence length="82" mass="9737">MHEKFIEQALKQVEKTLINKIDQVDDLRLFVVWSCKTLQNSKCLIGNNLTHDYFEATLNGNDKEFYLDHYTKVSNTHYKLED</sequence>
<keyword evidence="2" id="KW-1185">Reference proteome</keyword>
<protein>
    <submittedName>
        <fullName evidence="1">Uncharacterized protein</fullName>
    </submittedName>
</protein>
<reference evidence="1 2" key="1">
    <citation type="submission" date="2020-04" db="EMBL/GenBank/DDBJ databases">
        <title>MicrobeNet Type strains.</title>
        <authorList>
            <person name="Nicholson A.C."/>
        </authorList>
    </citation>
    <scope>NUCLEOTIDE SEQUENCE [LARGE SCALE GENOMIC DNA]</scope>
    <source>
        <strain evidence="1 2">CCUG 61472</strain>
    </source>
</reference>
<gene>
    <name evidence="1" type="ORF">HF964_01575</name>
</gene>
<dbReference type="AlphaFoldDB" id="A0A7X6N414"/>
<evidence type="ECO:0000313" key="2">
    <source>
        <dbReference type="Proteomes" id="UP000549765"/>
    </source>
</evidence>
<name>A0A7X6N414_9LACO</name>
<comment type="caution">
    <text evidence="1">The sequence shown here is derived from an EMBL/GenBank/DDBJ whole genome shotgun (WGS) entry which is preliminary data.</text>
</comment>
<organism evidence="1 2">
    <name type="scientific">Periweissella fabalis</name>
    <dbReference type="NCBI Taxonomy" id="1070421"/>
    <lineage>
        <taxon>Bacteria</taxon>
        <taxon>Bacillati</taxon>
        <taxon>Bacillota</taxon>
        <taxon>Bacilli</taxon>
        <taxon>Lactobacillales</taxon>
        <taxon>Lactobacillaceae</taxon>
        <taxon>Periweissella</taxon>
    </lineage>
</organism>